<reference evidence="1 2" key="1">
    <citation type="journal article" date="2009" name="Nat. Genet.">
        <title>The genome of the cucumber, Cucumis sativus L.</title>
        <authorList>
            <person name="Huang S."/>
            <person name="Li R."/>
            <person name="Zhang Z."/>
            <person name="Li L."/>
            <person name="Gu X."/>
            <person name="Fan W."/>
            <person name="Lucas W.J."/>
            <person name="Wang X."/>
            <person name="Xie B."/>
            <person name="Ni P."/>
            <person name="Ren Y."/>
            <person name="Zhu H."/>
            <person name="Li J."/>
            <person name="Lin K."/>
            <person name="Jin W."/>
            <person name="Fei Z."/>
            <person name="Li G."/>
            <person name="Staub J."/>
            <person name="Kilian A."/>
            <person name="van der Vossen E.A."/>
            <person name="Wu Y."/>
            <person name="Guo J."/>
            <person name="He J."/>
            <person name="Jia Z."/>
            <person name="Ren Y."/>
            <person name="Tian G."/>
            <person name="Lu Y."/>
            <person name="Ruan J."/>
            <person name="Qian W."/>
            <person name="Wang M."/>
            <person name="Huang Q."/>
            <person name="Li B."/>
            <person name="Xuan Z."/>
            <person name="Cao J."/>
            <person name="Asan"/>
            <person name="Wu Z."/>
            <person name="Zhang J."/>
            <person name="Cai Q."/>
            <person name="Bai Y."/>
            <person name="Zhao B."/>
            <person name="Han Y."/>
            <person name="Li Y."/>
            <person name="Li X."/>
            <person name="Wang S."/>
            <person name="Shi Q."/>
            <person name="Liu S."/>
            <person name="Cho W.K."/>
            <person name="Kim J.Y."/>
            <person name="Xu Y."/>
            <person name="Heller-Uszynska K."/>
            <person name="Miao H."/>
            <person name="Cheng Z."/>
            <person name="Zhang S."/>
            <person name="Wu J."/>
            <person name="Yang Y."/>
            <person name="Kang H."/>
            <person name="Li M."/>
            <person name="Liang H."/>
            <person name="Ren X."/>
            <person name="Shi Z."/>
            <person name="Wen M."/>
            <person name="Jian M."/>
            <person name="Yang H."/>
            <person name="Zhang G."/>
            <person name="Yang Z."/>
            <person name="Chen R."/>
            <person name="Liu S."/>
            <person name="Li J."/>
            <person name="Ma L."/>
            <person name="Liu H."/>
            <person name="Zhou Y."/>
            <person name="Zhao J."/>
            <person name="Fang X."/>
            <person name="Li G."/>
            <person name="Fang L."/>
            <person name="Li Y."/>
            <person name="Liu D."/>
            <person name="Zheng H."/>
            <person name="Zhang Y."/>
            <person name="Qin N."/>
            <person name="Li Z."/>
            <person name="Yang G."/>
            <person name="Yang S."/>
            <person name="Bolund L."/>
            <person name="Kristiansen K."/>
            <person name="Zheng H."/>
            <person name="Li S."/>
            <person name="Zhang X."/>
            <person name="Yang H."/>
            <person name="Wang J."/>
            <person name="Sun R."/>
            <person name="Zhang B."/>
            <person name="Jiang S."/>
            <person name="Wang J."/>
            <person name="Du Y."/>
            <person name="Li S."/>
        </authorList>
    </citation>
    <scope>NUCLEOTIDE SEQUENCE [LARGE SCALE GENOMIC DNA]</scope>
    <source>
        <strain evidence="2">cv. 9930</strain>
    </source>
</reference>
<name>A0A0A0L8R3_CUCSA</name>
<sequence length="56" mass="6118">MAVKNHSGHNGIVAVGKRDDLGFPIMETKTATRGREKPTEVSLLRVLKSAVNLNFL</sequence>
<dbReference type="Proteomes" id="UP000029981">
    <property type="component" value="Chromosome 3"/>
</dbReference>
<reference evidence="1 2" key="2">
    <citation type="journal article" date="2009" name="PLoS ONE">
        <title>An integrated genetic and cytogenetic map of the cucumber genome.</title>
        <authorList>
            <person name="Ren Y."/>
            <person name="Zhang Z."/>
            <person name="Liu J."/>
            <person name="Staub J.E."/>
            <person name="Han Y."/>
            <person name="Cheng Z."/>
            <person name="Li X."/>
            <person name="Lu J."/>
            <person name="Miao H."/>
            <person name="Kang H."/>
            <person name="Xie B."/>
            <person name="Gu X."/>
            <person name="Wang X."/>
            <person name="Du Y."/>
            <person name="Jin W."/>
            <person name="Huang S."/>
        </authorList>
    </citation>
    <scope>NUCLEOTIDE SEQUENCE [LARGE SCALE GENOMIC DNA]</scope>
    <source>
        <strain evidence="2">cv. 9930</strain>
    </source>
</reference>
<evidence type="ECO:0000313" key="1">
    <source>
        <dbReference type="EMBL" id="KGN58345.1"/>
    </source>
</evidence>
<dbReference type="Gramene" id="KGN58345">
    <property type="protein sequence ID" value="KGN58345"/>
    <property type="gene ID" value="Csa_3G625110"/>
</dbReference>
<gene>
    <name evidence="1" type="ORF">Csa_3G625110</name>
</gene>
<dbReference type="AlphaFoldDB" id="A0A0A0L8R3"/>
<reference evidence="1 2" key="3">
    <citation type="journal article" date="2010" name="BMC Genomics">
        <title>Transcriptome sequencing and comparative analysis of cucumber flowers with different sex types.</title>
        <authorList>
            <person name="Guo S."/>
            <person name="Zheng Y."/>
            <person name="Joung J.G."/>
            <person name="Liu S."/>
            <person name="Zhang Z."/>
            <person name="Crasta O.R."/>
            <person name="Sobral B.W."/>
            <person name="Xu Y."/>
            <person name="Huang S."/>
            <person name="Fei Z."/>
        </authorList>
    </citation>
    <scope>NUCLEOTIDE SEQUENCE [LARGE SCALE GENOMIC DNA]</scope>
    <source>
        <strain evidence="2">cv. 9930</strain>
    </source>
</reference>
<proteinExistence type="predicted"/>
<evidence type="ECO:0000313" key="2">
    <source>
        <dbReference type="Proteomes" id="UP000029981"/>
    </source>
</evidence>
<accession>A0A0A0L8R3</accession>
<protein>
    <submittedName>
        <fullName evidence="1">Uncharacterized protein</fullName>
    </submittedName>
</protein>
<organism evidence="1 2">
    <name type="scientific">Cucumis sativus</name>
    <name type="common">Cucumber</name>
    <dbReference type="NCBI Taxonomy" id="3659"/>
    <lineage>
        <taxon>Eukaryota</taxon>
        <taxon>Viridiplantae</taxon>
        <taxon>Streptophyta</taxon>
        <taxon>Embryophyta</taxon>
        <taxon>Tracheophyta</taxon>
        <taxon>Spermatophyta</taxon>
        <taxon>Magnoliopsida</taxon>
        <taxon>eudicotyledons</taxon>
        <taxon>Gunneridae</taxon>
        <taxon>Pentapetalae</taxon>
        <taxon>rosids</taxon>
        <taxon>fabids</taxon>
        <taxon>Cucurbitales</taxon>
        <taxon>Cucurbitaceae</taxon>
        <taxon>Benincaseae</taxon>
        <taxon>Cucumis</taxon>
    </lineage>
</organism>
<dbReference type="EMBL" id="CM002924">
    <property type="protein sequence ID" value="KGN58345.1"/>
    <property type="molecule type" value="Genomic_DNA"/>
</dbReference>
<keyword evidence="2" id="KW-1185">Reference proteome</keyword>
<reference evidence="1 2" key="4">
    <citation type="journal article" date="2011" name="BMC Genomics">
        <title>RNA-Seq improves annotation of protein-coding genes in the cucumber genome.</title>
        <authorList>
            <person name="Li Z."/>
            <person name="Zhang Z."/>
            <person name="Yan P."/>
            <person name="Huang S."/>
            <person name="Fei Z."/>
            <person name="Lin K."/>
        </authorList>
    </citation>
    <scope>NUCLEOTIDE SEQUENCE [LARGE SCALE GENOMIC DNA]</scope>
    <source>
        <strain evidence="2">cv. 9930</strain>
    </source>
</reference>